<sequence>MECFLADVKTEHAGSYLKQLCRHWGHKFPVEFTDEHGKIELPTATCVLDASAAALAVGLTVQDGGDAERMKQVVAEHLQRFGFRETLVFDWRAA</sequence>
<name>A0A1I6L6J3_9BACT</name>
<accession>A0A1I6L6J3</accession>
<reference evidence="1 2" key="1">
    <citation type="submission" date="2016-10" db="EMBL/GenBank/DDBJ databases">
        <authorList>
            <person name="de Groot N.N."/>
        </authorList>
    </citation>
    <scope>NUCLEOTIDE SEQUENCE [LARGE SCALE GENOMIC DNA]</scope>
    <source>
        <strain evidence="1 2">DSM 21001</strain>
    </source>
</reference>
<evidence type="ECO:0000313" key="2">
    <source>
        <dbReference type="Proteomes" id="UP000199024"/>
    </source>
</evidence>
<dbReference type="InterPro" id="IPR014543">
    <property type="entry name" value="UCP028291"/>
</dbReference>
<evidence type="ECO:0008006" key="3">
    <source>
        <dbReference type="Google" id="ProtNLM"/>
    </source>
</evidence>
<keyword evidence="2" id="KW-1185">Reference proteome</keyword>
<evidence type="ECO:0000313" key="1">
    <source>
        <dbReference type="EMBL" id="SFR99079.1"/>
    </source>
</evidence>
<dbReference type="EMBL" id="FOZL01000001">
    <property type="protein sequence ID" value="SFR99079.1"/>
    <property type="molecule type" value="Genomic_DNA"/>
</dbReference>
<dbReference type="Gene3D" id="3.30.310.50">
    <property type="entry name" value="Alpha-D-phosphohexomutase, C-terminal domain"/>
    <property type="match status" value="1"/>
</dbReference>
<dbReference type="OrthoDB" id="1550945at2"/>
<gene>
    <name evidence="1" type="ORF">SAMN05421771_0337</name>
</gene>
<dbReference type="PIRSF" id="PIRSF028291">
    <property type="entry name" value="UCP028291"/>
    <property type="match status" value="1"/>
</dbReference>
<dbReference type="RefSeq" id="WP_089836019.1">
    <property type="nucleotide sequence ID" value="NZ_FOZL01000001.1"/>
</dbReference>
<protein>
    <recommendedName>
        <fullName evidence="3">DUF2218 domain-containing protein</fullName>
    </recommendedName>
</protein>
<dbReference type="Proteomes" id="UP000199024">
    <property type="component" value="Unassembled WGS sequence"/>
</dbReference>
<dbReference type="STRING" id="474950.SAMN05421771_0337"/>
<organism evidence="1 2">
    <name type="scientific">Granulicella pectinivorans</name>
    <dbReference type="NCBI Taxonomy" id="474950"/>
    <lineage>
        <taxon>Bacteria</taxon>
        <taxon>Pseudomonadati</taxon>
        <taxon>Acidobacteriota</taxon>
        <taxon>Terriglobia</taxon>
        <taxon>Terriglobales</taxon>
        <taxon>Acidobacteriaceae</taxon>
        <taxon>Granulicella</taxon>
    </lineage>
</organism>
<dbReference type="Pfam" id="PF09981">
    <property type="entry name" value="DUF2218"/>
    <property type="match status" value="1"/>
</dbReference>
<dbReference type="AlphaFoldDB" id="A0A1I6L6J3"/>
<proteinExistence type="predicted"/>